<sequence>MRIKRGTVRAFTAALTLVLFLLFFMNHDPGITKWVGKTLGRIQFFPALTRALSGGISGIIVLSFLVLVSLAFGRIYCAVICPLGIFQDLVRFLARRSGRKRSAMQGRTSNGYPFLWYGVLILTLLVLIPGSLIMVNLFDPLSIFGRFCTLLLVPAGASINNLMVAVTETFRPYLLSPSPSHTLSWPLFMLAYVWLILVTTMAFFHGRLYCNTLCPVGAFFSLFSRKALFRFSIDKTRCNGCAKCQRVCRAACIHPSLGEIDGSRCVACFDCMDVCPEQAIQYLPHAPTSGTATRAALPHRRHFLTLVAAGGLALLLRKPATAIVRQTVATPLPVIPPGALGIDHFSATCTACLACVAVCPERVILPGINNFGLAGIIQPGLDFNRSRCAYTCNACTQVCPSGAIVPLALGVKQRTRIGHVVFEKNQCLVYTHKRDCGACAEVCPTHAVYTIKENNVHHPRLAPDACIGCGACQQVCPVLPKAIHVVALAAHEQSGPPFFQKQTGDLPEKVMGENDAFPF</sequence>
<evidence type="ECO:0000256" key="3">
    <source>
        <dbReference type="ARBA" id="ARBA00022723"/>
    </source>
</evidence>
<evidence type="ECO:0000256" key="5">
    <source>
        <dbReference type="ARBA" id="ARBA00023004"/>
    </source>
</evidence>
<evidence type="ECO:0000313" key="9">
    <source>
        <dbReference type="EMBL" id="ACN15388.1"/>
    </source>
</evidence>
<evidence type="ECO:0000313" key="10">
    <source>
        <dbReference type="Proteomes" id="UP000000442"/>
    </source>
</evidence>
<dbReference type="Pfam" id="PF12801">
    <property type="entry name" value="Fer4_5"/>
    <property type="match status" value="2"/>
</dbReference>
<reference evidence="9 10" key="1">
    <citation type="journal article" date="2009" name="Environ. Microbiol.">
        <title>Genome sequence of Desulfobacterium autotrophicum HRM2, a marine sulfate reducer oxidizing organic carbon completely to carbon dioxide.</title>
        <authorList>
            <person name="Strittmatter A.W."/>
            <person name="Liesegang H."/>
            <person name="Rabus R."/>
            <person name="Decker I."/>
            <person name="Amann J."/>
            <person name="Andres S."/>
            <person name="Henne A."/>
            <person name="Fricke W.F."/>
            <person name="Martinez-Arias R."/>
            <person name="Bartels D."/>
            <person name="Goesmann A."/>
            <person name="Krause L."/>
            <person name="Puehler A."/>
            <person name="Klenk H.P."/>
            <person name="Richter M."/>
            <person name="Schuler M."/>
            <person name="Gloeckner F.O."/>
            <person name="Meyerdierks A."/>
            <person name="Gottschalk G."/>
            <person name="Amann R."/>
        </authorList>
    </citation>
    <scope>NUCLEOTIDE SEQUENCE [LARGE SCALE GENOMIC DNA]</scope>
    <source>
        <strain evidence="10">ATCC 43914 / DSM 3382 / HRM2</strain>
    </source>
</reference>
<dbReference type="eggNOG" id="COG0348">
    <property type="taxonomic scope" value="Bacteria"/>
</dbReference>
<dbReference type="HOGENOM" id="CLU_024045_0_0_7"/>
<dbReference type="InterPro" id="IPR017896">
    <property type="entry name" value="4Fe4S_Fe-S-bd"/>
</dbReference>
<dbReference type="InterPro" id="IPR051684">
    <property type="entry name" value="Electron_Trans/Redox"/>
</dbReference>
<dbReference type="GO" id="GO:0046872">
    <property type="term" value="F:metal ion binding"/>
    <property type="evidence" value="ECO:0007669"/>
    <property type="project" value="UniProtKB-KW"/>
</dbReference>
<keyword evidence="1" id="KW-0813">Transport</keyword>
<organism evidence="9 10">
    <name type="scientific">Desulforapulum autotrophicum (strain ATCC 43914 / DSM 3382 / VKM B-1955 / HRM2)</name>
    <name type="common">Desulfobacterium autotrophicum</name>
    <dbReference type="NCBI Taxonomy" id="177437"/>
    <lineage>
        <taxon>Bacteria</taxon>
        <taxon>Pseudomonadati</taxon>
        <taxon>Thermodesulfobacteriota</taxon>
        <taxon>Desulfobacteria</taxon>
        <taxon>Desulfobacterales</taxon>
        <taxon>Desulfobacteraceae</taxon>
        <taxon>Desulforapulum</taxon>
    </lineage>
</organism>
<dbReference type="KEGG" id="dat:HRM2_22930"/>
<feature type="domain" description="4Fe-4S ferredoxin-type" evidence="8">
    <location>
        <begin position="457"/>
        <end position="488"/>
    </location>
</feature>
<dbReference type="CDD" id="cd16373">
    <property type="entry name" value="DMSOR_beta_like"/>
    <property type="match status" value="1"/>
</dbReference>
<evidence type="ECO:0000256" key="7">
    <source>
        <dbReference type="SAM" id="Phobius"/>
    </source>
</evidence>
<dbReference type="Pfam" id="PF12838">
    <property type="entry name" value="Fer4_7"/>
    <property type="match status" value="2"/>
</dbReference>
<feature type="transmembrane region" description="Helical" evidence="7">
    <location>
        <begin position="6"/>
        <end position="26"/>
    </location>
</feature>
<keyword evidence="7" id="KW-1133">Transmembrane helix</keyword>
<dbReference type="RefSeq" id="WP_015904156.1">
    <property type="nucleotide sequence ID" value="NC_012108.1"/>
</dbReference>
<name>C0QEP6_DESAH</name>
<feature type="domain" description="4Fe-4S ferredoxin-type" evidence="8">
    <location>
        <begin position="379"/>
        <end position="409"/>
    </location>
</feature>
<feature type="transmembrane region" description="Helical" evidence="7">
    <location>
        <begin position="47"/>
        <end position="67"/>
    </location>
</feature>
<keyword evidence="6" id="KW-0411">Iron-sulfur</keyword>
<dbReference type="STRING" id="177437.HRM2_22930"/>
<dbReference type="GO" id="GO:0051539">
    <property type="term" value="F:4 iron, 4 sulfur cluster binding"/>
    <property type="evidence" value="ECO:0007669"/>
    <property type="project" value="UniProtKB-KW"/>
</dbReference>
<keyword evidence="7" id="KW-0472">Membrane</keyword>
<keyword evidence="5" id="KW-0408">Iron</keyword>
<protein>
    <submittedName>
        <fullName evidence="9">4Fe-4S ferredoxin, iron-sulfur cluster binding protein</fullName>
    </submittedName>
</protein>
<evidence type="ECO:0000256" key="1">
    <source>
        <dbReference type="ARBA" id="ARBA00022448"/>
    </source>
</evidence>
<keyword evidence="4" id="KW-0249">Electron transport</keyword>
<gene>
    <name evidence="9" type="ordered locus">HRM2_22930</name>
</gene>
<feature type="transmembrane region" description="Helical" evidence="7">
    <location>
        <begin position="73"/>
        <end position="94"/>
    </location>
</feature>
<keyword evidence="7" id="KW-0812">Transmembrane</keyword>
<dbReference type="EMBL" id="CP001087">
    <property type="protein sequence ID" value="ACN15388.1"/>
    <property type="molecule type" value="Genomic_DNA"/>
</dbReference>
<dbReference type="PANTHER" id="PTHR30176:SF3">
    <property type="entry name" value="FERREDOXIN-TYPE PROTEIN NAPH"/>
    <property type="match status" value="1"/>
</dbReference>
<feature type="transmembrane region" description="Helical" evidence="7">
    <location>
        <begin position="185"/>
        <end position="204"/>
    </location>
</feature>
<keyword evidence="3" id="KW-0479">Metal-binding</keyword>
<dbReference type="InterPro" id="IPR017900">
    <property type="entry name" value="4Fe4S_Fe_S_CS"/>
</dbReference>
<dbReference type="eggNOG" id="COG0437">
    <property type="taxonomic scope" value="Bacteria"/>
</dbReference>
<dbReference type="OrthoDB" id="9808559at2"/>
<evidence type="ECO:0000256" key="6">
    <source>
        <dbReference type="ARBA" id="ARBA00023014"/>
    </source>
</evidence>
<feature type="transmembrane region" description="Helical" evidence="7">
    <location>
        <begin position="114"/>
        <end position="137"/>
    </location>
</feature>
<dbReference type="PROSITE" id="PS00198">
    <property type="entry name" value="4FE4S_FER_1"/>
    <property type="match status" value="3"/>
</dbReference>
<evidence type="ECO:0000256" key="4">
    <source>
        <dbReference type="ARBA" id="ARBA00022982"/>
    </source>
</evidence>
<dbReference type="GO" id="GO:0005886">
    <property type="term" value="C:plasma membrane"/>
    <property type="evidence" value="ECO:0007669"/>
    <property type="project" value="TreeGrafter"/>
</dbReference>
<dbReference type="Gene3D" id="3.30.70.20">
    <property type="match status" value="3"/>
</dbReference>
<proteinExistence type="predicted"/>
<feature type="domain" description="4Fe-4S ferredoxin-type" evidence="8">
    <location>
        <begin position="338"/>
        <end position="369"/>
    </location>
</feature>
<dbReference type="SUPFAM" id="SSF54862">
    <property type="entry name" value="4Fe-4S ferredoxins"/>
    <property type="match status" value="2"/>
</dbReference>
<evidence type="ECO:0000256" key="2">
    <source>
        <dbReference type="ARBA" id="ARBA00022485"/>
    </source>
</evidence>
<accession>C0QEP6</accession>
<dbReference type="Proteomes" id="UP000000442">
    <property type="component" value="Chromosome"/>
</dbReference>
<feature type="domain" description="4Fe-4S ferredoxin-type" evidence="8">
    <location>
        <begin position="229"/>
        <end position="255"/>
    </location>
</feature>
<keyword evidence="2" id="KW-0004">4Fe-4S</keyword>
<dbReference type="AlphaFoldDB" id="C0QEP6"/>
<feature type="transmembrane region" description="Helical" evidence="7">
    <location>
        <begin position="143"/>
        <end position="164"/>
    </location>
</feature>
<feature type="domain" description="4Fe-4S ferredoxin-type" evidence="8">
    <location>
        <begin position="256"/>
        <end position="285"/>
    </location>
</feature>
<evidence type="ECO:0000259" key="8">
    <source>
        <dbReference type="PROSITE" id="PS51379"/>
    </source>
</evidence>
<dbReference type="PANTHER" id="PTHR30176">
    <property type="entry name" value="FERREDOXIN-TYPE PROTEIN NAPH"/>
    <property type="match status" value="1"/>
</dbReference>
<keyword evidence="10" id="KW-1185">Reference proteome</keyword>
<feature type="domain" description="4Fe-4S ferredoxin-type" evidence="8">
    <location>
        <begin position="418"/>
        <end position="454"/>
    </location>
</feature>
<dbReference type="PROSITE" id="PS51379">
    <property type="entry name" value="4FE4S_FER_2"/>
    <property type="match status" value="6"/>
</dbReference>